<dbReference type="GO" id="GO:0016726">
    <property type="term" value="F:oxidoreductase activity, acting on CH or CH2 groups, NAD or NADP as acceptor"/>
    <property type="evidence" value="ECO:0007669"/>
    <property type="project" value="UniProtKB-UniRule"/>
</dbReference>
<evidence type="ECO:0000256" key="10">
    <source>
        <dbReference type="ARBA" id="ARBA00038983"/>
    </source>
</evidence>
<dbReference type="GO" id="GO:0051287">
    <property type="term" value="F:NAD binding"/>
    <property type="evidence" value="ECO:0007669"/>
    <property type="project" value="UniProtKB-UniRule"/>
</dbReference>
<dbReference type="CDD" id="cd02274">
    <property type="entry name" value="DHDPR_N"/>
    <property type="match status" value="1"/>
</dbReference>
<dbReference type="InterPro" id="IPR000846">
    <property type="entry name" value="DapB_N"/>
</dbReference>
<evidence type="ECO:0000313" key="17">
    <source>
        <dbReference type="Proteomes" id="UP000048984"/>
    </source>
</evidence>
<dbReference type="SUPFAM" id="SSF51735">
    <property type="entry name" value="NAD(P)-binding Rossmann-fold domains"/>
    <property type="match status" value="1"/>
</dbReference>
<evidence type="ECO:0000256" key="12">
    <source>
        <dbReference type="ARBA" id="ARBA00049396"/>
    </source>
</evidence>
<feature type="binding site" evidence="13">
    <location>
        <begin position="100"/>
        <end position="102"/>
    </location>
    <ligand>
        <name>NAD(+)</name>
        <dbReference type="ChEBI" id="CHEBI:57540"/>
    </ligand>
</feature>
<feature type="binding site" evidence="13">
    <location>
        <begin position="124"/>
        <end position="127"/>
    </location>
    <ligand>
        <name>NAD(+)</name>
        <dbReference type="ChEBI" id="CHEBI:57540"/>
    </ligand>
</feature>
<evidence type="ECO:0000256" key="6">
    <source>
        <dbReference type="ARBA" id="ARBA00023002"/>
    </source>
</evidence>
<dbReference type="PANTHER" id="PTHR20836:SF0">
    <property type="entry name" value="4-HYDROXY-TETRAHYDRODIPICOLINATE REDUCTASE 1, CHLOROPLASTIC-RELATED"/>
    <property type="match status" value="1"/>
</dbReference>
<dbReference type="Pfam" id="PF05173">
    <property type="entry name" value="DapB_C"/>
    <property type="match status" value="1"/>
</dbReference>
<dbReference type="EMBL" id="LJYW01000001">
    <property type="protein sequence ID" value="KPL52603.1"/>
    <property type="molecule type" value="Genomic_DNA"/>
</dbReference>
<evidence type="ECO:0000313" key="16">
    <source>
        <dbReference type="EMBL" id="KPL52603.1"/>
    </source>
</evidence>
<reference evidence="16 17" key="1">
    <citation type="submission" date="2015-09" db="EMBL/GenBank/DDBJ databases">
        <authorList>
            <person name="Jackson K.R."/>
            <person name="Lunt B.L."/>
            <person name="Fisher J.N.B."/>
            <person name="Gardner A.V."/>
            <person name="Bailey M.E."/>
            <person name="Deus L.M."/>
            <person name="Earl A.S."/>
            <person name="Gibby P.D."/>
            <person name="Hartmann K.A."/>
            <person name="Liu J.E."/>
            <person name="Manci A.M."/>
            <person name="Nielsen D.A."/>
            <person name="Solomon M.B."/>
            <person name="Breakwell D.P."/>
            <person name="Burnett S.H."/>
            <person name="Grose J.H."/>
        </authorList>
    </citation>
    <scope>NUCLEOTIDE SEQUENCE [LARGE SCALE GENOMIC DNA]</scope>
    <source>
        <strain evidence="16 17">16</strain>
    </source>
</reference>
<proteinExistence type="inferred from homology"/>
<evidence type="ECO:0000256" key="3">
    <source>
        <dbReference type="ARBA" id="ARBA00022605"/>
    </source>
</evidence>
<dbReference type="Proteomes" id="UP000048984">
    <property type="component" value="Unassembled WGS sequence"/>
</dbReference>
<dbReference type="GO" id="GO:0005829">
    <property type="term" value="C:cytosol"/>
    <property type="evidence" value="ECO:0007669"/>
    <property type="project" value="TreeGrafter"/>
</dbReference>
<feature type="binding site" evidence="13">
    <location>
        <begin position="167"/>
        <end position="168"/>
    </location>
    <ligand>
        <name>(S)-2,3,4,5-tetrahydrodipicolinate</name>
        <dbReference type="ChEBI" id="CHEBI:16845"/>
    </ligand>
</feature>
<dbReference type="Gene3D" id="3.40.50.720">
    <property type="entry name" value="NAD(P)-binding Rossmann-like Domain"/>
    <property type="match status" value="1"/>
</dbReference>
<dbReference type="NCBIfam" id="TIGR00036">
    <property type="entry name" value="dapB"/>
    <property type="match status" value="1"/>
</dbReference>
<comment type="similarity">
    <text evidence="1 13">Belongs to the DapB family.</text>
</comment>
<comment type="caution">
    <text evidence="16">The sequence shown here is derived from an EMBL/GenBank/DDBJ whole genome shotgun (WGS) entry which is preliminary data.</text>
</comment>
<keyword evidence="17" id="KW-1185">Reference proteome</keyword>
<evidence type="ECO:0000259" key="15">
    <source>
        <dbReference type="Pfam" id="PF05173"/>
    </source>
</evidence>
<dbReference type="SUPFAM" id="SSF55347">
    <property type="entry name" value="Glyceraldehyde-3-phosphate dehydrogenase-like, C-terminal domain"/>
    <property type="match status" value="1"/>
</dbReference>
<evidence type="ECO:0000256" key="1">
    <source>
        <dbReference type="ARBA" id="ARBA00006642"/>
    </source>
</evidence>
<dbReference type="UniPathway" id="UPA00034">
    <property type="reaction ID" value="UER00018"/>
</dbReference>
<feature type="binding site" evidence="13">
    <location>
        <position position="158"/>
    </location>
    <ligand>
        <name>(S)-2,3,4,5-tetrahydrodipicolinate</name>
        <dbReference type="ChEBI" id="CHEBI:16845"/>
    </ligand>
</feature>
<keyword evidence="8 13" id="KW-0457">Lysine biosynthesis</keyword>
<dbReference type="PROSITE" id="PS01298">
    <property type="entry name" value="DAPB"/>
    <property type="match status" value="1"/>
</dbReference>
<keyword evidence="2 13" id="KW-0963">Cytoplasm</keyword>
<dbReference type="GO" id="GO:0050661">
    <property type="term" value="F:NADP binding"/>
    <property type="evidence" value="ECO:0007669"/>
    <property type="project" value="UniProtKB-UniRule"/>
</dbReference>
<comment type="function">
    <text evidence="13">Catalyzes the conversion of 4-hydroxy-tetrahydrodipicolinate (HTPA) to tetrahydrodipicolinate.</text>
</comment>
<evidence type="ECO:0000256" key="11">
    <source>
        <dbReference type="ARBA" id="ARBA00049080"/>
    </source>
</evidence>
<evidence type="ECO:0000256" key="4">
    <source>
        <dbReference type="ARBA" id="ARBA00022857"/>
    </source>
</evidence>
<dbReference type="STRING" id="665126.ABB55_10505"/>
<dbReference type="Gene3D" id="3.30.360.10">
    <property type="entry name" value="Dihydrodipicolinate Reductase, domain 2"/>
    <property type="match status" value="1"/>
</dbReference>
<comment type="caution">
    <text evidence="13">Was originally thought to be a dihydrodipicolinate reductase (DHDPR), catalyzing the conversion of dihydrodipicolinate to tetrahydrodipicolinate. However, it was shown in E.coli that the substrate of the enzymatic reaction is not dihydrodipicolinate (DHDP) but in fact (2S,4S)-4-hydroxy-2,3,4,5-tetrahydrodipicolinic acid (HTPA), the product released by the DapA-catalyzed reaction.</text>
</comment>
<gene>
    <name evidence="13" type="primary">dapB</name>
    <name evidence="16" type="ORF">ABB55_10505</name>
</gene>
<dbReference type="GO" id="GO:0008839">
    <property type="term" value="F:4-hydroxy-tetrahydrodipicolinate reductase"/>
    <property type="evidence" value="ECO:0007669"/>
    <property type="project" value="UniProtKB-UniRule"/>
</dbReference>
<feature type="domain" description="Dihydrodipicolinate reductase N-terminal" evidence="14">
    <location>
        <begin position="4"/>
        <end position="127"/>
    </location>
</feature>
<dbReference type="InterPro" id="IPR023940">
    <property type="entry name" value="DHDPR_bac"/>
</dbReference>
<comment type="subcellular location">
    <subcellularLocation>
        <location evidence="13">Cytoplasm</location>
    </subcellularLocation>
</comment>
<comment type="pathway">
    <text evidence="9 13">Amino-acid biosynthesis; L-lysine biosynthesis via DAP pathway; (S)-tetrahydrodipicolinate from L-aspartate: step 4/4.</text>
</comment>
<dbReference type="Pfam" id="PF01113">
    <property type="entry name" value="DapB_N"/>
    <property type="match status" value="1"/>
</dbReference>
<reference evidence="16 17" key="2">
    <citation type="submission" date="2015-10" db="EMBL/GenBank/DDBJ databases">
        <title>Draft Genome Sequence of Prosthecomicrobium hirschii ATCC 27832.</title>
        <authorList>
            <person name="Daniel J."/>
            <person name="Givan S.A."/>
            <person name="Brun Y.V."/>
            <person name="Brown P.J."/>
        </authorList>
    </citation>
    <scope>NUCLEOTIDE SEQUENCE [LARGE SCALE GENOMIC DNA]</scope>
    <source>
        <strain evidence="16 17">16</strain>
    </source>
</reference>
<evidence type="ECO:0000256" key="2">
    <source>
        <dbReference type="ARBA" id="ARBA00022490"/>
    </source>
</evidence>
<organism evidence="16 17">
    <name type="scientific">Prosthecodimorpha hirschii</name>
    <dbReference type="NCBI Taxonomy" id="665126"/>
    <lineage>
        <taxon>Bacteria</taxon>
        <taxon>Pseudomonadati</taxon>
        <taxon>Pseudomonadota</taxon>
        <taxon>Alphaproteobacteria</taxon>
        <taxon>Hyphomicrobiales</taxon>
        <taxon>Ancalomicrobiaceae</taxon>
        <taxon>Prosthecodimorpha</taxon>
    </lineage>
</organism>
<dbReference type="InterPro" id="IPR022663">
    <property type="entry name" value="DapB_C"/>
</dbReference>
<dbReference type="GO" id="GO:0009089">
    <property type="term" value="P:lysine biosynthetic process via diaminopimelate"/>
    <property type="evidence" value="ECO:0007669"/>
    <property type="project" value="UniProtKB-UniRule"/>
</dbReference>
<comment type="caution">
    <text evidence="13">Lacks conserved residue(s) required for the propagation of feature annotation.</text>
</comment>
<feature type="binding site" evidence="13">
    <location>
        <position position="54"/>
    </location>
    <ligand>
        <name>NAD(+)</name>
        <dbReference type="ChEBI" id="CHEBI:57540"/>
    </ligand>
</feature>
<dbReference type="EC" id="1.17.1.8" evidence="10 13"/>
<evidence type="ECO:0000256" key="7">
    <source>
        <dbReference type="ARBA" id="ARBA00023027"/>
    </source>
</evidence>
<name>A0A0P6W2T1_9HYPH</name>
<keyword evidence="7 13" id="KW-0520">NAD</keyword>
<feature type="domain" description="Dihydrodipicolinate reductase C-terminal" evidence="15">
    <location>
        <begin position="130"/>
        <end position="266"/>
    </location>
</feature>
<evidence type="ECO:0000256" key="13">
    <source>
        <dbReference type="HAMAP-Rule" id="MF_00102"/>
    </source>
</evidence>
<dbReference type="PANTHER" id="PTHR20836">
    <property type="entry name" value="DIHYDRODIPICOLINATE REDUCTASE"/>
    <property type="match status" value="1"/>
</dbReference>
<evidence type="ECO:0000256" key="9">
    <source>
        <dbReference type="ARBA" id="ARBA00037922"/>
    </source>
</evidence>
<dbReference type="InterPro" id="IPR036291">
    <property type="entry name" value="NAD(P)-bd_dom_sf"/>
</dbReference>
<feature type="binding site" evidence="13">
    <location>
        <begin position="10"/>
        <end position="15"/>
    </location>
    <ligand>
        <name>NAD(+)</name>
        <dbReference type="ChEBI" id="CHEBI:57540"/>
    </ligand>
</feature>
<comment type="subunit">
    <text evidence="13">Homotetramer.</text>
</comment>
<evidence type="ECO:0000259" key="14">
    <source>
        <dbReference type="Pfam" id="PF01113"/>
    </source>
</evidence>
<dbReference type="HAMAP" id="MF_00102">
    <property type="entry name" value="DapB"/>
    <property type="match status" value="1"/>
</dbReference>
<evidence type="ECO:0000256" key="5">
    <source>
        <dbReference type="ARBA" id="ARBA00022915"/>
    </source>
</evidence>
<dbReference type="InterPro" id="IPR022664">
    <property type="entry name" value="DapB_N_CS"/>
</dbReference>
<feature type="active site" description="Proton donor/acceptor" evidence="13">
    <location>
        <position position="157"/>
    </location>
</feature>
<keyword evidence="4 13" id="KW-0521">NADP</keyword>
<sequence length="271" mass="28180">MADMRLIVVGAAGRMGKTLIRTIAGMDGVTVAGAVERSGSPEIGRDAGVLAGLEPLGVTVTDDPLPLFAAAEGVLDFTGPAATLEFAELAAQARIVHVIGTTGLSDADNDRIRAAARHAVVVKSGNMSLGVNLLALLVRQAARALDADFDIEVVEMHHRMKVDAPSGTALMLGEAAARGRGIDLGDHAVRSRDGHTGARRRGDIGFATLRGGTVIGEHAVVLAGEFERVELVHKAEDRSIFARGAVKAALWGRGRKPGLYSMADVLGLSDD</sequence>
<feature type="active site" description="Proton donor" evidence="13">
    <location>
        <position position="161"/>
    </location>
</feature>
<accession>A0A0P6W2T1</accession>
<dbReference type="AlphaFoldDB" id="A0A0P6W2T1"/>
<dbReference type="RefSeq" id="WP_054358766.1">
    <property type="nucleotide sequence ID" value="NZ_LJYW01000001.1"/>
</dbReference>
<protein>
    <recommendedName>
        <fullName evidence="10 13">4-hydroxy-tetrahydrodipicolinate reductase</fullName>
        <shortName evidence="13">HTPA reductase</shortName>
        <ecNumber evidence="10 13">1.17.1.8</ecNumber>
    </recommendedName>
</protein>
<evidence type="ECO:0000256" key="8">
    <source>
        <dbReference type="ARBA" id="ARBA00023154"/>
    </source>
</evidence>
<comment type="catalytic activity">
    <reaction evidence="11 13">
        <text>(S)-2,3,4,5-tetrahydrodipicolinate + NADP(+) + H2O = (2S,4S)-4-hydroxy-2,3,4,5-tetrahydrodipicolinate + NADPH + H(+)</text>
        <dbReference type="Rhea" id="RHEA:35331"/>
        <dbReference type="ChEBI" id="CHEBI:15377"/>
        <dbReference type="ChEBI" id="CHEBI:15378"/>
        <dbReference type="ChEBI" id="CHEBI:16845"/>
        <dbReference type="ChEBI" id="CHEBI:57783"/>
        <dbReference type="ChEBI" id="CHEBI:58349"/>
        <dbReference type="ChEBI" id="CHEBI:67139"/>
        <dbReference type="EC" id="1.17.1.8"/>
    </reaction>
</comment>
<dbReference type="GO" id="GO:0019877">
    <property type="term" value="P:diaminopimelate biosynthetic process"/>
    <property type="evidence" value="ECO:0007669"/>
    <property type="project" value="UniProtKB-UniRule"/>
</dbReference>
<dbReference type="FunFam" id="3.30.360.10:FF:000004">
    <property type="entry name" value="4-hydroxy-tetrahydrodipicolinate reductase"/>
    <property type="match status" value="1"/>
</dbReference>
<keyword evidence="3 13" id="KW-0028">Amino-acid biosynthesis</keyword>
<comment type="catalytic activity">
    <reaction evidence="12 13">
        <text>(S)-2,3,4,5-tetrahydrodipicolinate + NAD(+) + H2O = (2S,4S)-4-hydroxy-2,3,4,5-tetrahydrodipicolinate + NADH + H(+)</text>
        <dbReference type="Rhea" id="RHEA:35323"/>
        <dbReference type="ChEBI" id="CHEBI:15377"/>
        <dbReference type="ChEBI" id="CHEBI:15378"/>
        <dbReference type="ChEBI" id="CHEBI:16845"/>
        <dbReference type="ChEBI" id="CHEBI:57540"/>
        <dbReference type="ChEBI" id="CHEBI:57945"/>
        <dbReference type="ChEBI" id="CHEBI:67139"/>
        <dbReference type="EC" id="1.17.1.8"/>
    </reaction>
</comment>
<keyword evidence="6 13" id="KW-0560">Oxidoreductase</keyword>
<keyword evidence="5 13" id="KW-0220">Diaminopimelate biosynthesis</keyword>
<dbReference type="PIRSF" id="PIRSF000161">
    <property type="entry name" value="DHPR"/>
    <property type="match status" value="1"/>
</dbReference>